<feature type="compositionally biased region" description="Low complexity" evidence="1">
    <location>
        <begin position="424"/>
        <end position="437"/>
    </location>
</feature>
<feature type="compositionally biased region" description="Basic and acidic residues" evidence="1">
    <location>
        <begin position="462"/>
        <end position="474"/>
    </location>
</feature>
<reference evidence="2 3" key="1">
    <citation type="submission" date="2019-07" db="EMBL/GenBank/DDBJ databases">
        <title>Whole genome shotgun sequence of Rhizobium naphthalenivorans NBRC 107585.</title>
        <authorList>
            <person name="Hosoyama A."/>
            <person name="Uohara A."/>
            <person name="Ohji S."/>
            <person name="Ichikawa N."/>
        </authorList>
    </citation>
    <scope>NUCLEOTIDE SEQUENCE [LARGE SCALE GENOMIC DNA]</scope>
    <source>
        <strain evidence="2 3">NBRC 107585</strain>
    </source>
</reference>
<evidence type="ECO:0000313" key="2">
    <source>
        <dbReference type="EMBL" id="GEO85313.1"/>
    </source>
</evidence>
<dbReference type="OrthoDB" id="8404831at2"/>
<feature type="region of interest" description="Disordered" evidence="1">
    <location>
        <begin position="1"/>
        <end position="20"/>
    </location>
</feature>
<feature type="compositionally biased region" description="Basic and acidic residues" evidence="1">
    <location>
        <begin position="288"/>
        <end position="298"/>
    </location>
</feature>
<dbReference type="Proteomes" id="UP000321717">
    <property type="component" value="Unassembled WGS sequence"/>
</dbReference>
<evidence type="ECO:0000313" key="3">
    <source>
        <dbReference type="Proteomes" id="UP000321717"/>
    </source>
</evidence>
<keyword evidence="3" id="KW-1185">Reference proteome</keyword>
<evidence type="ECO:0000256" key="1">
    <source>
        <dbReference type="SAM" id="MobiDB-lite"/>
    </source>
</evidence>
<feature type="compositionally biased region" description="Low complexity" evidence="1">
    <location>
        <begin position="193"/>
        <end position="204"/>
    </location>
</feature>
<accession>A0A512HIN1</accession>
<protein>
    <submittedName>
        <fullName evidence="2">Uncharacterized protein</fullName>
    </submittedName>
</protein>
<feature type="region of interest" description="Disordered" evidence="1">
    <location>
        <begin position="288"/>
        <end position="325"/>
    </location>
</feature>
<feature type="region of interest" description="Disordered" evidence="1">
    <location>
        <begin position="513"/>
        <end position="583"/>
    </location>
</feature>
<proteinExistence type="predicted"/>
<dbReference type="AlphaFoldDB" id="A0A512HIN1"/>
<feature type="region of interest" description="Disordered" evidence="1">
    <location>
        <begin position="188"/>
        <end position="212"/>
    </location>
</feature>
<dbReference type="RefSeq" id="WP_147180283.1">
    <property type="nucleotide sequence ID" value="NZ_BJZP01000009.1"/>
</dbReference>
<feature type="region of interest" description="Disordered" evidence="1">
    <location>
        <begin position="381"/>
        <end position="487"/>
    </location>
</feature>
<feature type="compositionally biased region" description="Acidic residues" evidence="1">
    <location>
        <begin position="545"/>
        <end position="561"/>
    </location>
</feature>
<organism evidence="2 3">
    <name type="scientific">Ciceribacter naphthalenivorans</name>
    <dbReference type="NCBI Taxonomy" id="1118451"/>
    <lineage>
        <taxon>Bacteria</taxon>
        <taxon>Pseudomonadati</taxon>
        <taxon>Pseudomonadota</taxon>
        <taxon>Alphaproteobacteria</taxon>
        <taxon>Hyphomicrobiales</taxon>
        <taxon>Rhizobiaceae</taxon>
        <taxon>Ciceribacter</taxon>
    </lineage>
</organism>
<dbReference type="EMBL" id="BJZP01000009">
    <property type="protein sequence ID" value="GEO85313.1"/>
    <property type="molecule type" value="Genomic_DNA"/>
</dbReference>
<sequence>MLPPVNTAANSSASFQDPRAAQEGAVMANARPQGLVPQAANGLEQNAAIAGRLGILLLSGQERMSDNLAILVNLLGSRLGMERAEGESLSGYAGRLVQAIGDLSPQTRQSVQRQLAQMFGGLQLHTLIEAFRNPAGPEAATLAIYLELYRAKDKDLVARSVVTSYRQNAGDLRPASVLSSASPAMAGNGLGTSAARSPGPAPRAELAAPETQGALAAEADLRGDLPDDPFASVAKGRLLSSQDERSRKILKIAAARALQTTMSFSAAHPVQGEAIQDARAGSFVAREGFEPSQERLSKQDAAPPSQAPTAGKSEAPATRVPAPPSLPAKVSVEAAAIEADTGDEFQIPSVPSLVKVQNEVAPQAARTTQTLFVLKGWKEEVATDSGNPPPASATLEDLFPGPERLLRPSGLGPVEDEKGSGPPAAAADKQQALAERAPSSAEHENAVFDEAESSTLQAEGANDTRAEKANRLEDIPNLENTLQRQMPVSRDGVPLPLVNYLFAADEVVEEQELKHRFNEEQDGDGNSERQSGENADDQGERETPEPEETEALLGHDEDDITPGEARGEGETPNDLYWRMAGWA</sequence>
<gene>
    <name evidence="2" type="ORF">RNA01_22450</name>
</gene>
<name>A0A512HIN1_9HYPH</name>
<comment type="caution">
    <text evidence="2">The sequence shown here is derived from an EMBL/GenBank/DDBJ whole genome shotgun (WGS) entry which is preliminary data.</text>
</comment>